<dbReference type="RefSeq" id="WP_169402683.1">
    <property type="nucleotide sequence ID" value="NZ_JAADJU010000004.1"/>
</dbReference>
<name>A0A848MIT0_9GAMM</name>
<organism evidence="1 2">
    <name type="scientific">Rouxiella aceris</name>
    <dbReference type="NCBI Taxonomy" id="2703884"/>
    <lineage>
        <taxon>Bacteria</taxon>
        <taxon>Pseudomonadati</taxon>
        <taxon>Pseudomonadota</taxon>
        <taxon>Gammaproteobacteria</taxon>
        <taxon>Enterobacterales</taxon>
        <taxon>Yersiniaceae</taxon>
        <taxon>Rouxiella</taxon>
    </lineage>
</organism>
<dbReference type="AlphaFoldDB" id="A0A848MIT0"/>
<reference evidence="1 2" key="2">
    <citation type="submission" date="2020-06" db="EMBL/GenBank/DDBJ databases">
        <title>Polyphasic characterization of a Rahnella strain isolated from tree sap.</title>
        <authorList>
            <person name="Kim I.S."/>
        </authorList>
    </citation>
    <scope>NUCLEOTIDE SEQUENCE [LARGE SCALE GENOMIC DNA]</scope>
    <source>
        <strain evidence="1 2">SAP-1</strain>
    </source>
</reference>
<accession>A0A848MIT0</accession>
<protein>
    <submittedName>
        <fullName evidence="1">Uncharacterized protein</fullName>
    </submittedName>
</protein>
<proteinExistence type="predicted"/>
<dbReference type="EMBL" id="JAADJU010000004">
    <property type="protein sequence ID" value="NMP26990.1"/>
    <property type="molecule type" value="Genomic_DNA"/>
</dbReference>
<evidence type="ECO:0000313" key="1">
    <source>
        <dbReference type="EMBL" id="NMP26990.1"/>
    </source>
</evidence>
<comment type="caution">
    <text evidence="1">The sequence shown here is derived from an EMBL/GenBank/DDBJ whole genome shotgun (WGS) entry which is preliminary data.</text>
</comment>
<sequence length="45" mass="4856">MASVINDLNIVKEVSFVNRAAAQDAIKMQYAHISLLLLAAKNQAA</sequence>
<keyword evidence="2" id="KW-1185">Reference proteome</keyword>
<evidence type="ECO:0000313" key="2">
    <source>
        <dbReference type="Proteomes" id="UP000585363"/>
    </source>
</evidence>
<reference evidence="1 2" key="1">
    <citation type="submission" date="2020-01" db="EMBL/GenBank/DDBJ databases">
        <authorList>
            <person name="Lee S.D."/>
        </authorList>
    </citation>
    <scope>NUCLEOTIDE SEQUENCE [LARGE SCALE GENOMIC DNA]</scope>
    <source>
        <strain evidence="1 2">SAP-1</strain>
    </source>
</reference>
<gene>
    <name evidence="1" type="ORF">GW590_08935</name>
</gene>
<dbReference type="Proteomes" id="UP000585363">
    <property type="component" value="Unassembled WGS sequence"/>
</dbReference>